<dbReference type="GO" id="GO:0005840">
    <property type="term" value="C:ribosome"/>
    <property type="evidence" value="ECO:0007669"/>
    <property type="project" value="UniProtKB-KW"/>
</dbReference>
<dbReference type="PANTHER" id="PTHR13071:SF4">
    <property type="entry name" value="SMALL RIBOSOMAL SUBUNIT PROTEIN MS22"/>
    <property type="match status" value="1"/>
</dbReference>
<keyword evidence="1" id="KW-1185">Reference proteome</keyword>
<dbReference type="PANTHER" id="PTHR13071">
    <property type="entry name" value="MITOCHONDRIAL 28S RIBOSOMAL PROTEIN S22"/>
    <property type="match status" value="1"/>
</dbReference>
<dbReference type="GeneID" id="108569097"/>
<dbReference type="RefSeq" id="XP_017786003.1">
    <property type="nucleotide sequence ID" value="XM_017930514.1"/>
</dbReference>
<reference evidence="2" key="1">
    <citation type="submission" date="2025-08" db="UniProtKB">
        <authorList>
            <consortium name="RefSeq"/>
        </authorList>
    </citation>
    <scope>IDENTIFICATION</scope>
    <source>
        <tissue evidence="2">Whole Larva</tissue>
    </source>
</reference>
<sequence length="341" mass="39654">MAIFRCFSRNLLINNAKPDINYLSFLFHKKISTYEYTPDNDPTSVFFKDDIQSKLKELTRVDLSKVFRKRKLGYKKLDLPEYTFMTDEQLQKAMDDANNRAETMLQIPPAVAIRKDDGEVIHKDPALKGLETSRFVFTDITFGISNVDRLIVVRETDGTLKKAEGPLRDRMNQVYFPIHGREIRIPKMFEESRLKKVLDEKEYEFVLDRASLQFEPDDPEYQKVTSTTYLHLNENHGFDCLRSTRHFGSMVFFLTWFKNIDNLLLELIETSRINEATVLIELYSKIHNVEFGCKGIELVEKFIADYSHKKGALELAVQALKEIEKEKQDLAHGIKAAHGRS</sequence>
<organism evidence="1 2">
    <name type="scientific">Nicrophorus vespilloides</name>
    <name type="common">Boreal carrion beetle</name>
    <dbReference type="NCBI Taxonomy" id="110193"/>
    <lineage>
        <taxon>Eukaryota</taxon>
        <taxon>Metazoa</taxon>
        <taxon>Ecdysozoa</taxon>
        <taxon>Arthropoda</taxon>
        <taxon>Hexapoda</taxon>
        <taxon>Insecta</taxon>
        <taxon>Pterygota</taxon>
        <taxon>Neoptera</taxon>
        <taxon>Endopterygota</taxon>
        <taxon>Coleoptera</taxon>
        <taxon>Polyphaga</taxon>
        <taxon>Staphyliniformia</taxon>
        <taxon>Silphidae</taxon>
        <taxon>Nicrophorinae</taxon>
        <taxon>Nicrophorus</taxon>
    </lineage>
</organism>
<evidence type="ECO:0000313" key="1">
    <source>
        <dbReference type="Proteomes" id="UP000695000"/>
    </source>
</evidence>
<keyword evidence="2" id="KW-0687">Ribonucleoprotein</keyword>
<proteinExistence type="predicted"/>
<dbReference type="Proteomes" id="UP000695000">
    <property type="component" value="Unplaced"/>
</dbReference>
<protein>
    <submittedName>
        <fullName evidence="2">28S ribosomal protein S22, mitochondrial</fullName>
    </submittedName>
</protein>
<name>A0ABM1NGQ3_NICVS</name>
<dbReference type="Pfam" id="PF10245">
    <property type="entry name" value="MRP-S22"/>
    <property type="match status" value="1"/>
</dbReference>
<evidence type="ECO:0000313" key="2">
    <source>
        <dbReference type="RefSeq" id="XP_017786003.1"/>
    </source>
</evidence>
<keyword evidence="2" id="KW-0689">Ribosomal protein</keyword>
<gene>
    <name evidence="2" type="primary">LOC108569097</name>
</gene>
<dbReference type="InterPro" id="IPR019374">
    <property type="entry name" value="Ribosomal_mS22"/>
</dbReference>
<accession>A0ABM1NGQ3</accession>